<protein>
    <recommendedName>
        <fullName evidence="2">Peptidase S1 domain-containing protein</fullName>
    </recommendedName>
</protein>
<dbReference type="Proteomes" id="UP000243686">
    <property type="component" value="Unassembled WGS sequence"/>
</dbReference>
<dbReference type="InterPro" id="IPR009003">
    <property type="entry name" value="Peptidase_S1_PA"/>
</dbReference>
<dbReference type="SUPFAM" id="SSF50494">
    <property type="entry name" value="Trypsin-like serine proteases"/>
    <property type="match status" value="1"/>
</dbReference>
<name>A0A1S8WIM1_OPIVI</name>
<dbReference type="InterPro" id="IPR001254">
    <property type="entry name" value="Trypsin_dom"/>
</dbReference>
<proteinExistence type="predicted"/>
<organism evidence="3 4">
    <name type="scientific">Opisthorchis viverrini</name>
    <name type="common">Southeast Asian liver fluke</name>
    <dbReference type="NCBI Taxonomy" id="6198"/>
    <lineage>
        <taxon>Eukaryota</taxon>
        <taxon>Metazoa</taxon>
        <taxon>Spiralia</taxon>
        <taxon>Lophotrochozoa</taxon>
        <taxon>Platyhelminthes</taxon>
        <taxon>Trematoda</taxon>
        <taxon>Digenea</taxon>
        <taxon>Opisthorchiida</taxon>
        <taxon>Opisthorchiata</taxon>
        <taxon>Opisthorchiidae</taxon>
        <taxon>Opisthorchis</taxon>
    </lineage>
</organism>
<feature type="domain" description="Peptidase S1" evidence="2">
    <location>
        <begin position="67"/>
        <end position="136"/>
    </location>
</feature>
<gene>
    <name evidence="3" type="ORF">X801_09908</name>
</gene>
<keyword evidence="1" id="KW-1015">Disulfide bond</keyword>
<dbReference type="Pfam" id="PF00089">
    <property type="entry name" value="Trypsin"/>
    <property type="match status" value="1"/>
</dbReference>
<accession>A0A1S8WIM1</accession>
<reference evidence="3 4" key="1">
    <citation type="submission" date="2015-03" db="EMBL/GenBank/DDBJ databases">
        <title>Draft genome of the nematode, Opisthorchis viverrini.</title>
        <authorList>
            <person name="Mitreva M."/>
        </authorList>
    </citation>
    <scope>NUCLEOTIDE SEQUENCE [LARGE SCALE GENOMIC DNA]</scope>
    <source>
        <strain evidence="3">Khon Kaen</strain>
    </source>
</reference>
<dbReference type="EMBL" id="KV906738">
    <property type="protein sequence ID" value="OON14300.1"/>
    <property type="molecule type" value="Genomic_DNA"/>
</dbReference>
<dbReference type="InterPro" id="IPR043504">
    <property type="entry name" value="Peptidase_S1_PA_chymotrypsin"/>
</dbReference>
<evidence type="ECO:0000313" key="4">
    <source>
        <dbReference type="Proteomes" id="UP000243686"/>
    </source>
</evidence>
<keyword evidence="4" id="KW-1185">Reference proteome</keyword>
<feature type="non-terminal residue" evidence="3">
    <location>
        <position position="136"/>
    </location>
</feature>
<dbReference type="PANTHER" id="PTHR24252">
    <property type="entry name" value="ACROSIN-RELATED"/>
    <property type="match status" value="1"/>
</dbReference>
<dbReference type="GO" id="GO:0006508">
    <property type="term" value="P:proteolysis"/>
    <property type="evidence" value="ECO:0007669"/>
    <property type="project" value="InterPro"/>
</dbReference>
<dbReference type="PROSITE" id="PS50240">
    <property type="entry name" value="TRYPSIN_DOM"/>
    <property type="match status" value="1"/>
</dbReference>
<dbReference type="GO" id="GO:0004252">
    <property type="term" value="F:serine-type endopeptidase activity"/>
    <property type="evidence" value="ECO:0007669"/>
    <property type="project" value="InterPro"/>
</dbReference>
<evidence type="ECO:0000313" key="3">
    <source>
        <dbReference type="EMBL" id="OON14300.1"/>
    </source>
</evidence>
<dbReference type="Gene3D" id="2.40.10.10">
    <property type="entry name" value="Trypsin-like serine proteases"/>
    <property type="match status" value="1"/>
</dbReference>
<dbReference type="PANTHER" id="PTHR24252:SF7">
    <property type="entry name" value="HYALIN"/>
    <property type="match status" value="1"/>
</dbReference>
<evidence type="ECO:0000259" key="2">
    <source>
        <dbReference type="PROSITE" id="PS50240"/>
    </source>
</evidence>
<sequence length="136" mass="15207">MEGASLGGKLSPYIKPLCVGPILSNFLFNLDNIPRYCGRNAFDPYWTCMFQTEPATPSSSLHLNERIVGGVRSQVGQWPWIVSLMFRESSEEVRQRVVEAGGKLIIHTNPDGSQMFHLCAGTLIHPEWIVTTAHCF</sequence>
<dbReference type="AlphaFoldDB" id="A0A1S8WIM1"/>
<evidence type="ECO:0000256" key="1">
    <source>
        <dbReference type="ARBA" id="ARBA00023157"/>
    </source>
</evidence>